<organism evidence="2 3">
    <name type="scientific">Rhizophagus irregularis</name>
    <dbReference type="NCBI Taxonomy" id="588596"/>
    <lineage>
        <taxon>Eukaryota</taxon>
        <taxon>Fungi</taxon>
        <taxon>Fungi incertae sedis</taxon>
        <taxon>Mucoromycota</taxon>
        <taxon>Glomeromycotina</taxon>
        <taxon>Glomeromycetes</taxon>
        <taxon>Glomerales</taxon>
        <taxon>Glomeraceae</taxon>
        <taxon>Rhizophagus</taxon>
    </lineage>
</organism>
<sequence>MEQTPETELRPIYKPTSKYNLQDALGLKNEKQRWLAYLEIMRECLYEKNVDFTADYRSQKHTITAQIVRSFKKKAPDFPITAADWAVKEMLVSTIQNKRYYLKKKKNELENNLRVPPQNSPALQDRPPPSPQAQQDPPSPVEPSDEQVQIRPPEPRTDEQVQVRPPVEPSDEQVQIRPPEPRTDEQVQVNSLNETIENKDKEITQLKRQKTFAVELYQQKLNQIIEIENKLENETIKLQNV</sequence>
<dbReference type="VEuPathDB" id="FungiDB:FUN_008743"/>
<feature type="compositionally biased region" description="Pro residues" evidence="1">
    <location>
        <begin position="126"/>
        <end position="141"/>
    </location>
</feature>
<protein>
    <submittedName>
        <fullName evidence="2">Uncharacterized protein</fullName>
    </submittedName>
</protein>
<dbReference type="AlphaFoldDB" id="A0A2I1GU12"/>
<dbReference type="VEuPathDB" id="FungiDB:RhiirA1_429738"/>
<evidence type="ECO:0000256" key="1">
    <source>
        <dbReference type="SAM" id="MobiDB-lite"/>
    </source>
</evidence>
<gene>
    <name evidence="2" type="ORF">RhiirA4_466438</name>
</gene>
<evidence type="ECO:0000313" key="2">
    <source>
        <dbReference type="EMBL" id="PKY50131.1"/>
    </source>
</evidence>
<proteinExistence type="predicted"/>
<dbReference type="VEuPathDB" id="FungiDB:RhiirFUN_006515"/>
<feature type="region of interest" description="Disordered" evidence="1">
    <location>
        <begin position="110"/>
        <end position="193"/>
    </location>
</feature>
<evidence type="ECO:0000313" key="3">
    <source>
        <dbReference type="Proteomes" id="UP000234323"/>
    </source>
</evidence>
<comment type="caution">
    <text evidence="2">The sequence shown here is derived from an EMBL/GenBank/DDBJ whole genome shotgun (WGS) entry which is preliminary data.</text>
</comment>
<name>A0A2I1GU12_9GLOM</name>
<dbReference type="EMBL" id="LLXI01000828">
    <property type="protein sequence ID" value="PKY50131.1"/>
    <property type="molecule type" value="Genomic_DNA"/>
</dbReference>
<dbReference type="VEuPathDB" id="FungiDB:RhiirA1_543371"/>
<keyword evidence="3" id="KW-1185">Reference proteome</keyword>
<dbReference type="Proteomes" id="UP000234323">
    <property type="component" value="Unassembled WGS sequence"/>
</dbReference>
<reference evidence="2 3" key="1">
    <citation type="submission" date="2015-10" db="EMBL/GenBank/DDBJ databases">
        <title>Genome analyses suggest a sexual origin of heterokaryosis in a supposedly ancient asexual fungus.</title>
        <authorList>
            <person name="Ropars J."/>
            <person name="Sedzielewska K."/>
            <person name="Noel J."/>
            <person name="Charron P."/>
            <person name="Farinelli L."/>
            <person name="Marton T."/>
            <person name="Kruger M."/>
            <person name="Pelin A."/>
            <person name="Brachmann A."/>
            <person name="Corradi N."/>
        </authorList>
    </citation>
    <scope>NUCLEOTIDE SEQUENCE [LARGE SCALE GENOMIC DNA]</scope>
    <source>
        <strain evidence="2 3">A4</strain>
    </source>
</reference>
<accession>A0A2I1GU12</accession>